<organism evidence="4 5">
    <name type="scientific">Flavihumibacter fluminis</name>
    <dbReference type="NCBI Taxonomy" id="2909236"/>
    <lineage>
        <taxon>Bacteria</taxon>
        <taxon>Pseudomonadati</taxon>
        <taxon>Bacteroidota</taxon>
        <taxon>Chitinophagia</taxon>
        <taxon>Chitinophagales</taxon>
        <taxon>Chitinophagaceae</taxon>
        <taxon>Flavihumibacter</taxon>
    </lineage>
</organism>
<dbReference type="Gene3D" id="3.55.50.30">
    <property type="match status" value="1"/>
</dbReference>
<evidence type="ECO:0000313" key="4">
    <source>
        <dbReference type="EMBL" id="MCF1713699.1"/>
    </source>
</evidence>
<dbReference type="PIRSF" id="PIRSF018266">
    <property type="entry name" value="FecR"/>
    <property type="match status" value="1"/>
</dbReference>
<proteinExistence type="predicted"/>
<feature type="domain" description="Protein FecR C-terminal" evidence="3">
    <location>
        <begin position="300"/>
        <end position="367"/>
    </location>
</feature>
<keyword evidence="1" id="KW-0472">Membrane</keyword>
<dbReference type="EMBL" id="JAKEVY010000001">
    <property type="protein sequence ID" value="MCF1713699.1"/>
    <property type="molecule type" value="Genomic_DNA"/>
</dbReference>
<accession>A0ABS9BDB8</accession>
<dbReference type="InterPro" id="IPR006860">
    <property type="entry name" value="FecR"/>
</dbReference>
<name>A0ABS9BDB8_9BACT</name>
<reference evidence="4 5" key="1">
    <citation type="submission" date="2022-01" db="EMBL/GenBank/DDBJ databases">
        <title>Flavihumibacter sp. nov., isolated from sediment of a river.</title>
        <authorList>
            <person name="Liu H."/>
        </authorList>
    </citation>
    <scope>NUCLEOTIDE SEQUENCE [LARGE SCALE GENOMIC DNA]</scope>
    <source>
        <strain evidence="4 5">RY-1</strain>
    </source>
</reference>
<keyword evidence="5" id="KW-1185">Reference proteome</keyword>
<protein>
    <submittedName>
        <fullName evidence="4">FecR family protein</fullName>
    </submittedName>
</protein>
<dbReference type="PANTHER" id="PTHR30273">
    <property type="entry name" value="PERIPLASMIC SIGNAL SENSOR AND SIGMA FACTOR ACTIVATOR FECR-RELATED"/>
    <property type="match status" value="1"/>
</dbReference>
<dbReference type="Proteomes" id="UP001200145">
    <property type="component" value="Unassembled WGS sequence"/>
</dbReference>
<dbReference type="PANTHER" id="PTHR30273:SF2">
    <property type="entry name" value="PROTEIN FECR"/>
    <property type="match status" value="1"/>
</dbReference>
<keyword evidence="1" id="KW-1133">Transmembrane helix</keyword>
<sequence length="374" mass="42097">MTEKEINQLASLVFDPSFRAWLMGKEEADNVRWEQWLNEAPGHKDLVDWAKALVYSLAVDHHTLSEEELDLQVRNLLQRASRNKGMLYVVGKEQKRFSQFRVGWIMAAAAMFVLFIGLYFFINRVHVNPGELAGERDHVGVRASSVVMEQVNDSDTVHQFYLADGSLVKLYPGSRLQYRQNSIEQKREVFLTGQAFFEVKKNAQRPFYVNTRNIVTVVLGTSFYVKAFDKDTKSVVSVVSGKVSVFKTPDRKKPAANSGKLQGTILTPNQQVEFDVQSNELKKMVVQSPCILPQANNLSFEFSGTRIKEVFQKLESAYGVQIVYDEEVLAGCTLSASLGNEAFFDKLKIICMAINASYEVMDGSVVISSTGCKN</sequence>
<dbReference type="RefSeq" id="WP_234864227.1">
    <property type="nucleotide sequence ID" value="NZ_JAKEVY010000001.1"/>
</dbReference>
<dbReference type="Gene3D" id="2.60.120.1440">
    <property type="match status" value="1"/>
</dbReference>
<evidence type="ECO:0000259" key="3">
    <source>
        <dbReference type="Pfam" id="PF16344"/>
    </source>
</evidence>
<dbReference type="Pfam" id="PF04773">
    <property type="entry name" value="FecR"/>
    <property type="match status" value="1"/>
</dbReference>
<evidence type="ECO:0000256" key="1">
    <source>
        <dbReference type="SAM" id="Phobius"/>
    </source>
</evidence>
<feature type="domain" description="FecR protein" evidence="2">
    <location>
        <begin position="159"/>
        <end position="243"/>
    </location>
</feature>
<dbReference type="InterPro" id="IPR032508">
    <property type="entry name" value="FecR_C"/>
</dbReference>
<comment type="caution">
    <text evidence="4">The sequence shown here is derived from an EMBL/GenBank/DDBJ whole genome shotgun (WGS) entry which is preliminary data.</text>
</comment>
<evidence type="ECO:0000259" key="2">
    <source>
        <dbReference type="Pfam" id="PF04773"/>
    </source>
</evidence>
<dbReference type="InterPro" id="IPR012373">
    <property type="entry name" value="Ferrdict_sens_TM"/>
</dbReference>
<evidence type="ECO:0000313" key="5">
    <source>
        <dbReference type="Proteomes" id="UP001200145"/>
    </source>
</evidence>
<keyword evidence="1" id="KW-0812">Transmembrane</keyword>
<dbReference type="Pfam" id="PF16344">
    <property type="entry name" value="FecR_C"/>
    <property type="match status" value="1"/>
</dbReference>
<gene>
    <name evidence="4" type="ORF">L0U88_03525</name>
</gene>
<feature type="transmembrane region" description="Helical" evidence="1">
    <location>
        <begin position="102"/>
        <end position="122"/>
    </location>
</feature>